<dbReference type="AlphaFoldDB" id="A0A1H0QMH1"/>
<sequence>MDKNIIDEAFREYIRRKDKKINLLMKYSEECSIAKIVKLYMEVLI</sequence>
<evidence type="ECO:0000313" key="1">
    <source>
        <dbReference type="EMBL" id="SDP18537.1"/>
    </source>
</evidence>
<protein>
    <submittedName>
        <fullName evidence="1">Uncharacterized protein</fullName>
    </submittedName>
</protein>
<name>A0A1H0QMH1_9CLOT</name>
<organism evidence="1 2">
    <name type="scientific">Clostridium gasigenes</name>
    <dbReference type="NCBI Taxonomy" id="94869"/>
    <lineage>
        <taxon>Bacteria</taxon>
        <taxon>Bacillati</taxon>
        <taxon>Bacillota</taxon>
        <taxon>Clostridia</taxon>
        <taxon>Eubacteriales</taxon>
        <taxon>Clostridiaceae</taxon>
        <taxon>Clostridium</taxon>
    </lineage>
</organism>
<evidence type="ECO:0000313" key="2">
    <source>
        <dbReference type="Proteomes" id="UP000198597"/>
    </source>
</evidence>
<gene>
    <name evidence="1" type="ORF">SAMN04488529_102435</name>
</gene>
<dbReference type="STRING" id="94869.SAMN04488529_102435"/>
<reference evidence="1 2" key="1">
    <citation type="submission" date="2016-10" db="EMBL/GenBank/DDBJ databases">
        <authorList>
            <person name="de Groot N.N."/>
        </authorList>
    </citation>
    <scope>NUCLEOTIDE SEQUENCE [LARGE SCALE GENOMIC DNA]</scope>
    <source>
        <strain evidence="1 2">DSM 12272</strain>
    </source>
</reference>
<keyword evidence="2" id="KW-1185">Reference proteome</keyword>
<dbReference type="EMBL" id="FNJM01000002">
    <property type="protein sequence ID" value="SDP18537.1"/>
    <property type="molecule type" value="Genomic_DNA"/>
</dbReference>
<accession>A0A1H0QMH1</accession>
<proteinExistence type="predicted"/>
<dbReference type="Proteomes" id="UP000198597">
    <property type="component" value="Unassembled WGS sequence"/>
</dbReference>